<evidence type="ECO:0000256" key="1">
    <source>
        <dbReference type="SAM" id="Phobius"/>
    </source>
</evidence>
<dbReference type="Proteomes" id="UP000312397">
    <property type="component" value="Unassembled WGS sequence"/>
</dbReference>
<keyword evidence="1" id="KW-1133">Transmembrane helix</keyword>
<dbReference type="GO" id="GO:0016740">
    <property type="term" value="F:transferase activity"/>
    <property type="evidence" value="ECO:0007669"/>
    <property type="project" value="UniProtKB-KW"/>
</dbReference>
<dbReference type="EMBL" id="VEVS01000002">
    <property type="protein sequence ID" value="TNO43259.1"/>
    <property type="molecule type" value="Genomic_DNA"/>
</dbReference>
<protein>
    <submittedName>
        <fullName evidence="3">Motility associated factor glycosyltransferase family protein</fullName>
    </submittedName>
</protein>
<keyword evidence="1" id="KW-0812">Transmembrane</keyword>
<comment type="caution">
    <text evidence="3">The sequence shown here is derived from an EMBL/GenBank/DDBJ whole genome shotgun (WGS) entry which is preliminary data.</text>
</comment>
<gene>
    <name evidence="3" type="ORF">FH034_01245</name>
</gene>
<dbReference type="AlphaFoldDB" id="A0A5C4YHU4"/>
<reference evidence="3 4" key="1">
    <citation type="submission" date="2019-06" db="EMBL/GenBank/DDBJ databases">
        <title>Epidemiology of MDR Campylobacter spp.</title>
        <authorList>
            <person name="Addetia A."/>
            <person name="Greninger A."/>
            <person name="Fang F."/>
        </authorList>
    </citation>
    <scope>NUCLEOTIDE SEQUENCE [LARGE SCALE GENOMIC DNA]</scope>
    <source>
        <strain evidence="3 4">HMC314</strain>
    </source>
</reference>
<keyword evidence="1" id="KW-0472">Membrane</keyword>
<organism evidence="3 4">
    <name type="scientific">Campylobacter jejuni</name>
    <dbReference type="NCBI Taxonomy" id="197"/>
    <lineage>
        <taxon>Bacteria</taxon>
        <taxon>Pseudomonadati</taxon>
        <taxon>Campylobacterota</taxon>
        <taxon>Epsilonproteobacteria</taxon>
        <taxon>Campylobacterales</taxon>
        <taxon>Campylobacteraceae</taxon>
        <taxon>Campylobacter</taxon>
    </lineage>
</organism>
<dbReference type="Pfam" id="PF01973">
    <property type="entry name" value="MptE-like"/>
    <property type="match status" value="1"/>
</dbReference>
<sequence length="633" mass="74681">MKKSKKFMSIFLKNLHSLNNPYLAHKLQNLKENRFVKIDNGGGEVNFWDTKNKIFVYENAHLQEKLKIFQNKYFLHPVLYFYGFGSGILYKLLLKNINLKHLVVFEDEVELLFCVLHHIDFSTEFREQKIIILNSEISNLDLKTLFQTKPFYDFLRVYDLHLHSEYYEAFQENIIKLNQKISNTIKTIVFYQGNDLQDALTGISQFLYNFPKMIENPPLKNLWLDRNLKSKTAIIVSTGPSLTKQLSLLKKYQDSFSIFCADSAYSILAKENIKPDYVFMCERTKITTKLIEQNYENIDKDIVFILLALVHPSAIEYLEKTKRKYILVPYPTQFLRNLNLDDFGQLACGNTVALNALQIACDFNHKNIVFIGQDLAFSEEGDSHAKDYFYGSKFESEYIDETIQVLGYSGKKYVQTYAMWNIFRLTIENFISTRKHCCFYNATEGGAYINGTIEKSFEQCCQELIDGYLSKPFLYPKNLDKNKQNELLLKAYEKIEFLIRHCEDFITDFTQHLNTLNEAMLMLRIQNSYKSCEIKEMIKDTMIRLDGFKIQIERYCFDIFYECISPFLNQFELNLARIYVINPKDEKEWVEKNLTWLNEHIFLFEVLIANAKLLKEEIQNHLLPLRKSLQKEN</sequence>
<dbReference type="InterPro" id="IPR002826">
    <property type="entry name" value="MptE-like"/>
</dbReference>
<dbReference type="PANTHER" id="PTHR41786">
    <property type="entry name" value="MOTILITY ACCESSORY FACTOR MAF"/>
    <property type="match status" value="1"/>
</dbReference>
<evidence type="ECO:0000313" key="3">
    <source>
        <dbReference type="EMBL" id="TNO43259.1"/>
    </source>
</evidence>
<keyword evidence="3" id="KW-0808">Transferase</keyword>
<feature type="transmembrane region" description="Helical" evidence="1">
    <location>
        <begin position="73"/>
        <end position="93"/>
    </location>
</feature>
<dbReference type="PANTHER" id="PTHR41786:SF1">
    <property type="entry name" value="6-HYDROXYMETHYLPTERIN DIPHOSPHOKINASE MPTE-LIKE DOMAIN-CONTAINING PROTEIN"/>
    <property type="match status" value="1"/>
</dbReference>
<name>A0A5C4YHU4_CAMJU</name>
<proteinExistence type="predicted"/>
<feature type="domain" description="6-hydroxymethylpterin diphosphokinase MptE-like" evidence="2">
    <location>
        <begin position="205"/>
        <end position="379"/>
    </location>
</feature>
<dbReference type="RefSeq" id="WP_251831016.1">
    <property type="nucleotide sequence ID" value="NZ_VEVS01000002.1"/>
</dbReference>
<evidence type="ECO:0000313" key="4">
    <source>
        <dbReference type="Proteomes" id="UP000312397"/>
    </source>
</evidence>
<evidence type="ECO:0000259" key="2">
    <source>
        <dbReference type="Pfam" id="PF01973"/>
    </source>
</evidence>
<accession>A0A5C4YHU4</accession>